<dbReference type="Proteomes" id="UP000199182">
    <property type="component" value="Unassembled WGS sequence"/>
</dbReference>
<name>A0A1H0C0S8_9FIRM</name>
<dbReference type="SMART" id="SM00534">
    <property type="entry name" value="MUTSac"/>
    <property type="match status" value="1"/>
</dbReference>
<dbReference type="EMBL" id="FNID01000021">
    <property type="protein sequence ID" value="SDN51457.1"/>
    <property type="molecule type" value="Genomic_DNA"/>
</dbReference>
<evidence type="ECO:0000256" key="3">
    <source>
        <dbReference type="ARBA" id="ARBA00023125"/>
    </source>
</evidence>
<evidence type="ECO:0000313" key="6">
    <source>
        <dbReference type="Proteomes" id="UP000199182"/>
    </source>
</evidence>
<dbReference type="Gene3D" id="3.40.50.300">
    <property type="entry name" value="P-loop containing nucleotide triphosphate hydrolases"/>
    <property type="match status" value="1"/>
</dbReference>
<dbReference type="GO" id="GO:0030983">
    <property type="term" value="F:mismatched DNA binding"/>
    <property type="evidence" value="ECO:0007669"/>
    <property type="project" value="InterPro"/>
</dbReference>
<organism evidence="5 6">
    <name type="scientific">Acetanaerobacterium elongatum</name>
    <dbReference type="NCBI Taxonomy" id="258515"/>
    <lineage>
        <taxon>Bacteria</taxon>
        <taxon>Bacillati</taxon>
        <taxon>Bacillota</taxon>
        <taxon>Clostridia</taxon>
        <taxon>Eubacteriales</taxon>
        <taxon>Oscillospiraceae</taxon>
        <taxon>Acetanaerobacterium</taxon>
    </lineage>
</organism>
<keyword evidence="3" id="KW-0238">DNA-binding</keyword>
<feature type="domain" description="DNA mismatch repair proteins mutS family" evidence="4">
    <location>
        <begin position="317"/>
        <end position="492"/>
    </location>
</feature>
<dbReference type="SUPFAM" id="SSF52540">
    <property type="entry name" value="P-loop containing nucleoside triphosphate hydrolases"/>
    <property type="match status" value="1"/>
</dbReference>
<dbReference type="STRING" id="258515.SAMN05192585_12132"/>
<dbReference type="InterPro" id="IPR027417">
    <property type="entry name" value="P-loop_NTPase"/>
</dbReference>
<evidence type="ECO:0000259" key="4">
    <source>
        <dbReference type="SMART" id="SM00534"/>
    </source>
</evidence>
<protein>
    <submittedName>
        <fullName evidence="5">MutS domain V</fullName>
    </submittedName>
</protein>
<evidence type="ECO:0000256" key="2">
    <source>
        <dbReference type="ARBA" id="ARBA00022840"/>
    </source>
</evidence>
<gene>
    <name evidence="5" type="ORF">SAMN05192585_12132</name>
</gene>
<proteinExistence type="predicted"/>
<dbReference type="GO" id="GO:0140664">
    <property type="term" value="F:ATP-dependent DNA damage sensor activity"/>
    <property type="evidence" value="ECO:0007669"/>
    <property type="project" value="InterPro"/>
</dbReference>
<dbReference type="GO" id="GO:0006298">
    <property type="term" value="P:mismatch repair"/>
    <property type="evidence" value="ECO:0007669"/>
    <property type="project" value="InterPro"/>
</dbReference>
<dbReference type="GO" id="GO:0005524">
    <property type="term" value="F:ATP binding"/>
    <property type="evidence" value="ECO:0007669"/>
    <property type="project" value="UniProtKB-KW"/>
</dbReference>
<dbReference type="RefSeq" id="WP_092640878.1">
    <property type="nucleotide sequence ID" value="NZ_FNID01000021.1"/>
</dbReference>
<dbReference type="PANTHER" id="PTHR11361">
    <property type="entry name" value="DNA MISMATCH REPAIR PROTEIN MUTS FAMILY MEMBER"/>
    <property type="match status" value="1"/>
</dbReference>
<dbReference type="AlphaFoldDB" id="A0A1H0C0S8"/>
<dbReference type="Pfam" id="PF00488">
    <property type="entry name" value="MutS_V"/>
    <property type="match status" value="1"/>
</dbReference>
<dbReference type="InterPro" id="IPR045076">
    <property type="entry name" value="MutS"/>
</dbReference>
<dbReference type="GO" id="GO:0005829">
    <property type="term" value="C:cytosol"/>
    <property type="evidence" value="ECO:0007669"/>
    <property type="project" value="TreeGrafter"/>
</dbReference>
<evidence type="ECO:0000313" key="5">
    <source>
        <dbReference type="EMBL" id="SDN51457.1"/>
    </source>
</evidence>
<dbReference type="OrthoDB" id="9808166at2"/>
<keyword evidence="2" id="KW-0067">ATP-binding</keyword>
<sequence>MKANLMYRDADFNTAETACSGWETLAADLELGHILAAMSRDDKVIQEACTAALSHPLTDLDVLRYRQENLNDALSNASAVRQLYAVTLETEKRRSGSWSWLGSHYISSTFSSAVNLLKIYTEMLMKLRAVADESLSNFRYEGFRNLLTMLQKELSDDYFHTVTDELNDLKEDRSVLISATMGNRLQGVHYMLRQKDHKNFWRRWMFAPSFTIAARDDAGARDLGARRDRAINESANALAQSAEHLSGFFAMLRRELAFYVGCLNLADTLHQYGKLICIPDLQQMESRSRQWQELYDVSLVLIKQGAAVGNSLRGDNKHLYLITGANQGGKSTFLRSLGQAQIMAQCGMFVGAQSCSIPIRAGIFSHFKKEEDGSMTSGKLDEELVRMSGIVAQLKPNSMILFNESFAATNEREGSEICRQITSALIENEIEVFSVTHLYPYAAAFLQDERTQYWRAQRTDSGERTFRLIEGKPLQTAFGEDLYERIFAAKSRV</sequence>
<dbReference type="PANTHER" id="PTHR11361:SF34">
    <property type="entry name" value="DNA MISMATCH REPAIR PROTEIN MSH1, MITOCHONDRIAL"/>
    <property type="match status" value="1"/>
</dbReference>
<keyword evidence="1" id="KW-0547">Nucleotide-binding</keyword>
<reference evidence="5 6" key="1">
    <citation type="submission" date="2016-10" db="EMBL/GenBank/DDBJ databases">
        <authorList>
            <person name="de Groot N.N."/>
        </authorList>
    </citation>
    <scope>NUCLEOTIDE SEQUENCE [LARGE SCALE GENOMIC DNA]</scope>
    <source>
        <strain evidence="5 6">CGMCC 1.5012</strain>
    </source>
</reference>
<dbReference type="InterPro" id="IPR000432">
    <property type="entry name" value="DNA_mismatch_repair_MutS_C"/>
</dbReference>
<evidence type="ECO:0000256" key="1">
    <source>
        <dbReference type="ARBA" id="ARBA00022741"/>
    </source>
</evidence>
<accession>A0A1H0C0S8</accession>
<keyword evidence="6" id="KW-1185">Reference proteome</keyword>